<reference evidence="2" key="1">
    <citation type="journal article" date="2019" name="Int. J. Syst. Evol. Microbiol.">
        <title>The Global Catalogue of Microorganisms (GCM) 10K type strain sequencing project: providing services to taxonomists for standard genome sequencing and annotation.</title>
        <authorList>
            <consortium name="The Broad Institute Genomics Platform"/>
            <consortium name="The Broad Institute Genome Sequencing Center for Infectious Disease"/>
            <person name="Wu L."/>
            <person name="Ma J."/>
        </authorList>
    </citation>
    <scope>NUCLEOTIDE SEQUENCE [LARGE SCALE GENOMIC DNA]</scope>
    <source>
        <strain evidence="2">TISTR 1906</strain>
    </source>
</reference>
<keyword evidence="2" id="KW-1185">Reference proteome</keyword>
<organism evidence="1 2">
    <name type="scientific">Comamonas terrae</name>
    <dbReference type="NCBI Taxonomy" id="673548"/>
    <lineage>
        <taxon>Bacteria</taxon>
        <taxon>Pseudomonadati</taxon>
        <taxon>Pseudomonadota</taxon>
        <taxon>Betaproteobacteria</taxon>
        <taxon>Burkholderiales</taxon>
        <taxon>Comamonadaceae</taxon>
        <taxon>Comamonas</taxon>
    </lineage>
</organism>
<evidence type="ECO:0000313" key="1">
    <source>
        <dbReference type="EMBL" id="MFD2756089.1"/>
    </source>
</evidence>
<dbReference type="RefSeq" id="WP_083526670.1">
    <property type="nucleotide sequence ID" value="NZ_BCNT01000009.1"/>
</dbReference>
<dbReference type="SUPFAM" id="SSF102588">
    <property type="entry name" value="LmbE-like"/>
    <property type="match status" value="1"/>
</dbReference>
<accession>A0ABW5URV5</accession>
<dbReference type="Gene3D" id="3.40.50.10320">
    <property type="entry name" value="LmbE-like"/>
    <property type="match status" value="1"/>
</dbReference>
<evidence type="ECO:0000313" key="2">
    <source>
        <dbReference type="Proteomes" id="UP001597463"/>
    </source>
</evidence>
<name>A0ABW5URV5_9BURK</name>
<proteinExistence type="predicted"/>
<dbReference type="InterPro" id="IPR024078">
    <property type="entry name" value="LmbE-like_dom_sf"/>
</dbReference>
<dbReference type="Proteomes" id="UP001597463">
    <property type="component" value="Unassembled WGS sequence"/>
</dbReference>
<dbReference type="EMBL" id="JBHUMV010000009">
    <property type="protein sequence ID" value="MFD2756089.1"/>
    <property type="molecule type" value="Genomic_DNA"/>
</dbReference>
<sequence length="243" mass="26677">MANLQEKSGKNISSLLLVFSPHLDDAVFSCGELMARCPGASVATVFAAAPSGFPSLTGWDKACGFKNAQEAVFFRREEDLRALAVLKARPSWMDFCDDQYQASPSFAELSHAVDEILRIHATYAVLLPAGLFHADHLQLHDALLSLHARYSERTWIMYEDALYRRIPGLLQRRLATLHSAGFCATPLSMPQDMDARELKREAVCCYASQLRALDKAANGHADACAPEGYWLLETGLASEEGAG</sequence>
<comment type="caution">
    <text evidence="1">The sequence shown here is derived from an EMBL/GenBank/DDBJ whole genome shotgun (WGS) entry which is preliminary data.</text>
</comment>
<gene>
    <name evidence="1" type="ORF">ACFSW6_18625</name>
</gene>
<dbReference type="Pfam" id="PF02585">
    <property type="entry name" value="PIG-L"/>
    <property type="match status" value="1"/>
</dbReference>
<dbReference type="InterPro" id="IPR003737">
    <property type="entry name" value="GlcNAc_PI_deacetylase-related"/>
</dbReference>
<protein>
    <submittedName>
        <fullName evidence="1">PIG-L family deacetylase</fullName>
    </submittedName>
</protein>